<gene>
    <name evidence="1" type="ORF">AArcSt11_10690</name>
</gene>
<sequence length="127" mass="13440">MESEQIARKLTGAVAGGLGVTPDYERGRVPCALCRAEGDAALAAGDRVTAALRNYEGHTWEPVAVYCRSHGIDQVTDVMEVLAEEQVILAATLEPTGYLDPLSGYHPNALSFGGVELLDYSPTAAGY</sequence>
<organism evidence="1 2">
    <name type="scientific">Natranaeroarchaeum aerophilus</name>
    <dbReference type="NCBI Taxonomy" id="2917711"/>
    <lineage>
        <taxon>Archaea</taxon>
        <taxon>Methanobacteriati</taxon>
        <taxon>Methanobacteriota</taxon>
        <taxon>Stenosarchaea group</taxon>
        <taxon>Halobacteria</taxon>
        <taxon>Halobacteriales</taxon>
        <taxon>Natronoarchaeaceae</taxon>
        <taxon>Natranaeroarchaeum</taxon>
    </lineage>
</organism>
<proteinExistence type="predicted"/>
<keyword evidence="2" id="KW-1185">Reference proteome</keyword>
<reference evidence="1 2" key="1">
    <citation type="journal article" date="2022" name="Syst. Appl. Microbiol.">
        <title>Natronocalculus amylovorans gen. nov., sp. nov., and Natranaeroarchaeum aerophilus sp. nov., dominant culturable amylolytic natronoarchaea from hypersaline soda lakes in southwestern Siberia.</title>
        <authorList>
            <person name="Sorokin D.Y."/>
            <person name="Elcheninov A.G."/>
            <person name="Khizhniak T.V."/>
            <person name="Koenen M."/>
            <person name="Bale N.J."/>
            <person name="Damste J.S.S."/>
            <person name="Kublanov I.V."/>
        </authorList>
    </citation>
    <scope>NUCLEOTIDE SEQUENCE [LARGE SCALE GENOMIC DNA]</scope>
    <source>
        <strain evidence="1 2">AArc-St1-1</strain>
    </source>
</reference>
<dbReference type="AlphaFoldDB" id="A0AAE3FRQ6"/>
<evidence type="ECO:0000313" key="1">
    <source>
        <dbReference type="EMBL" id="MCL9814119.1"/>
    </source>
</evidence>
<evidence type="ECO:0000313" key="2">
    <source>
        <dbReference type="Proteomes" id="UP001202674"/>
    </source>
</evidence>
<name>A0AAE3FRQ6_9EURY</name>
<dbReference type="Proteomes" id="UP001202674">
    <property type="component" value="Unassembled WGS sequence"/>
</dbReference>
<comment type="caution">
    <text evidence="1">The sequence shown here is derived from an EMBL/GenBank/DDBJ whole genome shotgun (WGS) entry which is preliminary data.</text>
</comment>
<dbReference type="RefSeq" id="WP_250596962.1">
    <property type="nucleotide sequence ID" value="NZ_JAKRVY010000005.1"/>
</dbReference>
<protein>
    <submittedName>
        <fullName evidence="1">Uncharacterized protein</fullName>
    </submittedName>
</protein>
<accession>A0AAE3FRQ6</accession>
<dbReference type="EMBL" id="JAKRVY010000005">
    <property type="protein sequence ID" value="MCL9814119.1"/>
    <property type="molecule type" value="Genomic_DNA"/>
</dbReference>